<proteinExistence type="predicted"/>
<gene>
    <name evidence="1" type="ORF">FGG08_003760</name>
</gene>
<dbReference type="Proteomes" id="UP000698800">
    <property type="component" value="Unassembled WGS sequence"/>
</dbReference>
<name>A0A9P8I217_9PEZI</name>
<evidence type="ECO:0000313" key="2">
    <source>
        <dbReference type="Proteomes" id="UP000698800"/>
    </source>
</evidence>
<sequence>MKKKRRIYRRHKGESHSAEHYLAKINGPLLKAKSTVSLNTNKQMQMYAQVWENVVHEKQPDSLSSLQLDLLQYVDGSAPLTPATLRSKLTLELAAKKVRKAIDLLAEDCSLRRFYWQMYIFAFDVAITQCRLTKQSSKLTDAIKFLDLARKFELLFCGKESDIVKENGGLCFRLKQS</sequence>
<dbReference type="EMBL" id="JAGHQL010000068">
    <property type="protein sequence ID" value="KAH0541805.1"/>
    <property type="molecule type" value="Genomic_DNA"/>
</dbReference>
<comment type="caution">
    <text evidence="1">The sequence shown here is derived from an EMBL/GenBank/DDBJ whole genome shotgun (WGS) entry which is preliminary data.</text>
</comment>
<protein>
    <submittedName>
        <fullName evidence="1">Uncharacterized protein</fullName>
    </submittedName>
</protein>
<organism evidence="1 2">
    <name type="scientific">Glutinoglossum americanum</name>
    <dbReference type="NCBI Taxonomy" id="1670608"/>
    <lineage>
        <taxon>Eukaryota</taxon>
        <taxon>Fungi</taxon>
        <taxon>Dikarya</taxon>
        <taxon>Ascomycota</taxon>
        <taxon>Pezizomycotina</taxon>
        <taxon>Geoglossomycetes</taxon>
        <taxon>Geoglossales</taxon>
        <taxon>Geoglossaceae</taxon>
        <taxon>Glutinoglossum</taxon>
    </lineage>
</organism>
<dbReference type="AlphaFoldDB" id="A0A9P8I217"/>
<accession>A0A9P8I217</accession>
<reference evidence="1" key="1">
    <citation type="submission" date="2021-03" db="EMBL/GenBank/DDBJ databases">
        <title>Comparative genomics and phylogenomic investigation of the class Geoglossomycetes provide insights into ecological specialization and systematics.</title>
        <authorList>
            <person name="Melie T."/>
            <person name="Pirro S."/>
            <person name="Miller A.N."/>
            <person name="Quandt A."/>
        </authorList>
    </citation>
    <scope>NUCLEOTIDE SEQUENCE</scope>
    <source>
        <strain evidence="1">GBOQ0MN5Z8</strain>
    </source>
</reference>
<keyword evidence="2" id="KW-1185">Reference proteome</keyword>
<evidence type="ECO:0000313" key="1">
    <source>
        <dbReference type="EMBL" id="KAH0541805.1"/>
    </source>
</evidence>